<evidence type="ECO:0000313" key="2">
    <source>
        <dbReference type="Proteomes" id="UP000886653"/>
    </source>
</evidence>
<comment type="caution">
    <text evidence="1">The sequence shown here is derived from an EMBL/GenBank/DDBJ whole genome shotgun (WGS) entry which is preliminary data.</text>
</comment>
<protein>
    <submittedName>
        <fullName evidence="1">Uncharacterized protein</fullName>
    </submittedName>
</protein>
<name>A0A9P6TG16_9BASI</name>
<dbReference type="Proteomes" id="UP000886653">
    <property type="component" value="Unassembled WGS sequence"/>
</dbReference>
<proteinExistence type="predicted"/>
<organism evidence="1 2">
    <name type="scientific">Cronartium quercuum f. sp. fusiforme G11</name>
    <dbReference type="NCBI Taxonomy" id="708437"/>
    <lineage>
        <taxon>Eukaryota</taxon>
        <taxon>Fungi</taxon>
        <taxon>Dikarya</taxon>
        <taxon>Basidiomycota</taxon>
        <taxon>Pucciniomycotina</taxon>
        <taxon>Pucciniomycetes</taxon>
        <taxon>Pucciniales</taxon>
        <taxon>Coleosporiaceae</taxon>
        <taxon>Cronartium</taxon>
    </lineage>
</organism>
<accession>A0A9P6TG16</accession>
<evidence type="ECO:0000313" key="1">
    <source>
        <dbReference type="EMBL" id="KAG0150982.1"/>
    </source>
</evidence>
<dbReference type="EMBL" id="MU167216">
    <property type="protein sequence ID" value="KAG0150982.1"/>
    <property type="molecule type" value="Genomic_DNA"/>
</dbReference>
<sequence>MSMRPCSLSSQTFPVRTQSSLIDSERDAMWPNPENLYTDYASRYSQIVHVLETGLPEIQPEPGTPNILAGDPLNFAENLPHWLSPTVLTTSPVFPEVLGAQAVVCHERAVKVRPRTRRRNCTSFLELPQRYGDLFLGVPYFFNLREKYIPTRYIVQALAPTGRGSGSPRGVGA</sequence>
<gene>
    <name evidence="1" type="ORF">CROQUDRAFT_87446</name>
</gene>
<keyword evidence="2" id="KW-1185">Reference proteome</keyword>
<dbReference type="AlphaFoldDB" id="A0A9P6TG16"/>
<reference evidence="1" key="1">
    <citation type="submission" date="2013-11" db="EMBL/GenBank/DDBJ databases">
        <title>Genome sequence of the fusiform rust pathogen reveals effectors for host alternation and coevolution with pine.</title>
        <authorList>
            <consortium name="DOE Joint Genome Institute"/>
            <person name="Smith K."/>
            <person name="Pendleton A."/>
            <person name="Kubisiak T."/>
            <person name="Anderson C."/>
            <person name="Salamov A."/>
            <person name="Aerts A."/>
            <person name="Riley R."/>
            <person name="Clum A."/>
            <person name="Lindquist E."/>
            <person name="Ence D."/>
            <person name="Campbell M."/>
            <person name="Kronenberg Z."/>
            <person name="Feau N."/>
            <person name="Dhillon B."/>
            <person name="Hamelin R."/>
            <person name="Burleigh J."/>
            <person name="Smith J."/>
            <person name="Yandell M."/>
            <person name="Nelson C."/>
            <person name="Grigoriev I."/>
            <person name="Davis J."/>
        </authorList>
    </citation>
    <scope>NUCLEOTIDE SEQUENCE</scope>
    <source>
        <strain evidence="1">G11</strain>
    </source>
</reference>